<dbReference type="SUPFAM" id="SSF81271">
    <property type="entry name" value="TGS-like"/>
    <property type="match status" value="1"/>
</dbReference>
<accession>A0AAT9LAF1</accession>
<dbReference type="CDD" id="cd05399">
    <property type="entry name" value="NT_Rel-Spo_like"/>
    <property type="match status" value="1"/>
</dbReference>
<evidence type="ECO:0000256" key="4">
    <source>
        <dbReference type="RuleBase" id="RU003847"/>
    </source>
</evidence>
<dbReference type="GO" id="GO:0008728">
    <property type="term" value="F:GTP diphosphokinase activity"/>
    <property type="evidence" value="ECO:0007669"/>
    <property type="project" value="UniProtKB-EC"/>
</dbReference>
<dbReference type="Pfam" id="PF19296">
    <property type="entry name" value="RelA_AH_RIS"/>
    <property type="match status" value="1"/>
</dbReference>
<name>A0AAT9LAF1_9FIRM</name>
<dbReference type="Gene3D" id="1.10.3210.10">
    <property type="entry name" value="Hypothetical protein af1432"/>
    <property type="match status" value="1"/>
</dbReference>
<dbReference type="InterPro" id="IPR007685">
    <property type="entry name" value="RelA_SpoT"/>
</dbReference>
<dbReference type="InterPro" id="IPR012676">
    <property type="entry name" value="TGS-like"/>
</dbReference>
<feature type="domain" description="HD" evidence="6">
    <location>
        <begin position="44"/>
        <end position="143"/>
    </location>
</feature>
<sequence length="721" mass="81843">MAVVEIEQDIGQYLSDQDKELVRRAYAFASRAHSGQYRLSGEEFIEHPVAVAKILSELEGDAETLAAALLHDVVEDTPVKLEEIRAEFGEEVAKLVDGVTKLSRIQFHSRVEEQVSNLRKMFLAMAEDWRVLVIRLADRLHNLRTLSALPPEKQKRTAEETLEIYAPLAHRLGIWRFKWELEDLAFRYLEPEEYRSLAKRIAAKRSEREAEAAMVMARLKDKLLSAGIQCEVQGRAKNLYSIYRKMRTQGKDLSEIYDLLAVRVIVNNVTDCYEVLGIAHTLWKPMPGRFKDYIAMPKPNGYQSLHTTVVGPLGEPFEIQIRTREMDRTAEYGSAAHWKYKEGGKTDKAFDQKMAWLRQLLDWQREMTDAGEFMEALKIDVFNDEVFVFTPKGDVVDLPVGSTPLDFAYKIHTDIGHHCVGAKVNGKMVPLDYKLNTGDIVEILTSRQSVGPSRDWLEIVKTPQARSKIRAFFKRQLREEDIARGKTALDKEIQKLGLKMSVLEDSNILSNVLEKLNYPDIQNLYAAIAYGGMSPVHVASRIKDEVLRVKPDLLPHKEEATRTFQRKPRGPEEAVIVKGMRDFLVRLAHCCNPVPGDPIIGYITRGRGVTVHRLDCPTIAAYNDKERFIEVTWERAVQASYPVEILIEGQDRPGLFADVTSVIAGLGANILNASARGQADGTARIDITFEIHNLDELQEATSRIRQIKGISRVNRVFSRVR</sequence>
<dbReference type="PROSITE" id="PS51880">
    <property type="entry name" value="TGS"/>
    <property type="match status" value="1"/>
</dbReference>
<dbReference type="KEGG" id="fcz:IMF26_08400"/>
<evidence type="ECO:0000256" key="2">
    <source>
        <dbReference type="ARBA" id="ARBA00013251"/>
    </source>
</evidence>
<dbReference type="GO" id="GO:0015969">
    <property type="term" value="P:guanosine tetraphosphate metabolic process"/>
    <property type="evidence" value="ECO:0007669"/>
    <property type="project" value="InterPro"/>
</dbReference>
<dbReference type="InterPro" id="IPR045600">
    <property type="entry name" value="RelA/SpoT_AH_RIS"/>
</dbReference>
<feature type="domain" description="TGS" evidence="7">
    <location>
        <begin position="384"/>
        <end position="445"/>
    </location>
</feature>
<dbReference type="FunFam" id="3.30.460.10:FF:000001">
    <property type="entry name" value="GTP pyrophosphokinase RelA"/>
    <property type="match status" value="1"/>
</dbReference>
<dbReference type="PROSITE" id="PS51831">
    <property type="entry name" value="HD"/>
    <property type="match status" value="1"/>
</dbReference>
<feature type="domain" description="ACT" evidence="5">
    <location>
        <begin position="644"/>
        <end position="718"/>
    </location>
</feature>
<dbReference type="NCBIfam" id="TIGR00691">
    <property type="entry name" value="spoT_relA"/>
    <property type="match status" value="1"/>
</dbReference>
<dbReference type="Gene3D" id="3.30.460.10">
    <property type="entry name" value="Beta Polymerase, domain 2"/>
    <property type="match status" value="1"/>
</dbReference>
<dbReference type="CDD" id="cd00077">
    <property type="entry name" value="HDc"/>
    <property type="match status" value="1"/>
</dbReference>
<dbReference type="CDD" id="cd01668">
    <property type="entry name" value="TGS_RSH"/>
    <property type="match status" value="1"/>
</dbReference>
<comment type="function">
    <text evidence="4">In eubacteria ppGpp (guanosine 3'-diphosphate 5'-diphosphate) is a mediator of the stringent response that coordinates a variety of cellular activities in response to changes in nutritional abundance.</text>
</comment>
<evidence type="ECO:0000313" key="8">
    <source>
        <dbReference type="EMBL" id="QUL98071.1"/>
    </source>
</evidence>
<dbReference type="SUPFAM" id="SSF81301">
    <property type="entry name" value="Nucleotidyltransferase"/>
    <property type="match status" value="1"/>
</dbReference>
<dbReference type="Gene3D" id="3.10.20.30">
    <property type="match status" value="1"/>
</dbReference>
<evidence type="ECO:0000259" key="5">
    <source>
        <dbReference type="PROSITE" id="PS51671"/>
    </source>
</evidence>
<dbReference type="SMART" id="SM00954">
    <property type="entry name" value="RelA_SpoT"/>
    <property type="match status" value="1"/>
</dbReference>
<dbReference type="Pfam" id="PF04607">
    <property type="entry name" value="RelA_SpoT"/>
    <property type="match status" value="1"/>
</dbReference>
<dbReference type="SUPFAM" id="SSF109604">
    <property type="entry name" value="HD-domain/PDEase-like"/>
    <property type="match status" value="1"/>
</dbReference>
<dbReference type="EMBL" id="CP062796">
    <property type="protein sequence ID" value="QUL98071.1"/>
    <property type="molecule type" value="Genomic_DNA"/>
</dbReference>
<dbReference type="InterPro" id="IPR003607">
    <property type="entry name" value="HD/PDEase_dom"/>
</dbReference>
<reference evidence="8" key="2">
    <citation type="journal article" date="2023" name="Biology">
        <title>Prokaryotic Life Associated with Coal-Fire Gas Vents Revealed by Metagenomics.</title>
        <authorList>
            <person name="Kadnikov V.V."/>
            <person name="Mardanov A.V."/>
            <person name="Beletsky A.V."/>
            <person name="Karnachuk O.V."/>
            <person name="Ravin N.V."/>
        </authorList>
    </citation>
    <scope>NUCLEOTIDE SEQUENCE</scope>
    <source>
        <strain evidence="8">Bu02</strain>
    </source>
</reference>
<dbReference type="GO" id="GO:0005886">
    <property type="term" value="C:plasma membrane"/>
    <property type="evidence" value="ECO:0007669"/>
    <property type="project" value="TreeGrafter"/>
</dbReference>
<dbReference type="CDD" id="cd04876">
    <property type="entry name" value="ACT_RelA-SpoT"/>
    <property type="match status" value="1"/>
</dbReference>
<dbReference type="EC" id="2.7.6.5" evidence="2"/>
<dbReference type="PROSITE" id="PS51671">
    <property type="entry name" value="ACT"/>
    <property type="match status" value="1"/>
</dbReference>
<dbReference type="InterPro" id="IPR045865">
    <property type="entry name" value="ACT-like_dom_sf"/>
</dbReference>
<gene>
    <name evidence="8" type="ORF">IMF26_08400</name>
</gene>
<dbReference type="SUPFAM" id="SSF55021">
    <property type="entry name" value="ACT-like"/>
    <property type="match status" value="1"/>
</dbReference>
<dbReference type="InterPro" id="IPR043519">
    <property type="entry name" value="NT_sf"/>
</dbReference>
<dbReference type="InterPro" id="IPR012675">
    <property type="entry name" value="Beta-grasp_dom_sf"/>
</dbReference>
<dbReference type="SMART" id="SM00471">
    <property type="entry name" value="HDc"/>
    <property type="match status" value="1"/>
</dbReference>
<protein>
    <recommendedName>
        <fullName evidence="2">GTP diphosphokinase</fullName>
        <ecNumber evidence="2">2.7.6.5</ecNumber>
    </recommendedName>
</protein>
<dbReference type="PANTHER" id="PTHR21262">
    <property type="entry name" value="GUANOSINE-3',5'-BIS DIPHOSPHATE 3'-PYROPHOSPHOHYDROLASE"/>
    <property type="match status" value="1"/>
</dbReference>
<dbReference type="FunFam" id="1.10.3210.10:FF:000001">
    <property type="entry name" value="GTP pyrophosphokinase RelA"/>
    <property type="match status" value="1"/>
</dbReference>
<comment type="similarity">
    <text evidence="4">Belongs to the relA/spoT family.</text>
</comment>
<dbReference type="InterPro" id="IPR033655">
    <property type="entry name" value="TGS_RelA/SpoT"/>
</dbReference>
<dbReference type="Pfam" id="PF13291">
    <property type="entry name" value="ACT_4"/>
    <property type="match status" value="1"/>
</dbReference>
<reference evidence="8" key="1">
    <citation type="submission" date="2020-10" db="EMBL/GenBank/DDBJ databases">
        <authorList>
            <person name="Kadnikov V."/>
            <person name="Beletsky A.V."/>
            <person name="Mardanov A.V."/>
            <person name="Karnachuk O.V."/>
            <person name="Ravin N.V."/>
        </authorList>
    </citation>
    <scope>NUCLEOTIDE SEQUENCE</scope>
    <source>
        <strain evidence="8">Bu02</strain>
    </source>
</reference>
<dbReference type="Pfam" id="PF02824">
    <property type="entry name" value="TGS"/>
    <property type="match status" value="1"/>
</dbReference>
<comment type="catalytic activity">
    <reaction evidence="3">
        <text>GTP + ATP = guanosine 3'-diphosphate 5'-triphosphate + AMP</text>
        <dbReference type="Rhea" id="RHEA:22088"/>
        <dbReference type="ChEBI" id="CHEBI:30616"/>
        <dbReference type="ChEBI" id="CHEBI:37565"/>
        <dbReference type="ChEBI" id="CHEBI:142410"/>
        <dbReference type="ChEBI" id="CHEBI:456215"/>
        <dbReference type="EC" id="2.7.6.5"/>
    </reaction>
</comment>
<dbReference type="Pfam" id="PF13328">
    <property type="entry name" value="HD_4"/>
    <property type="match status" value="1"/>
</dbReference>
<evidence type="ECO:0000256" key="1">
    <source>
        <dbReference type="ARBA" id="ARBA00004976"/>
    </source>
</evidence>
<dbReference type="FunFam" id="3.10.20.30:FF:000002">
    <property type="entry name" value="GTP pyrophosphokinase (RelA/SpoT)"/>
    <property type="match status" value="1"/>
</dbReference>
<dbReference type="InterPro" id="IPR004811">
    <property type="entry name" value="RelA/Spo_fam"/>
</dbReference>
<dbReference type="PANTHER" id="PTHR21262:SF31">
    <property type="entry name" value="GTP PYROPHOSPHOKINASE"/>
    <property type="match status" value="1"/>
</dbReference>
<dbReference type="InterPro" id="IPR002912">
    <property type="entry name" value="ACT_dom"/>
</dbReference>
<evidence type="ECO:0000259" key="7">
    <source>
        <dbReference type="PROSITE" id="PS51880"/>
    </source>
</evidence>
<evidence type="ECO:0000259" key="6">
    <source>
        <dbReference type="PROSITE" id="PS51831"/>
    </source>
</evidence>
<comment type="pathway">
    <text evidence="1">Purine metabolism; ppGpp biosynthesis; ppGpp from GTP: step 1/2.</text>
</comment>
<dbReference type="InterPro" id="IPR004095">
    <property type="entry name" value="TGS"/>
</dbReference>
<proteinExistence type="inferred from homology"/>
<dbReference type="Gene3D" id="3.30.70.260">
    <property type="match status" value="1"/>
</dbReference>
<evidence type="ECO:0000256" key="3">
    <source>
        <dbReference type="ARBA" id="ARBA00048244"/>
    </source>
</evidence>
<organism evidence="8">
    <name type="scientific">Candidatus Fermentithermobacillus carboniphilus</name>
    <dbReference type="NCBI Taxonomy" id="3085328"/>
    <lineage>
        <taxon>Bacteria</taxon>
        <taxon>Bacillati</taxon>
        <taxon>Bacillota</taxon>
        <taxon>Candidatus Fermentithermobacillia</taxon>
        <taxon>Candidatus Fermentithermobacillales</taxon>
        <taxon>Candidatus Fermentithermobacillaceae</taxon>
        <taxon>Candidatus Fermentithermobacillus</taxon>
    </lineage>
</organism>
<dbReference type="InterPro" id="IPR006674">
    <property type="entry name" value="HD_domain"/>
</dbReference>
<dbReference type="AlphaFoldDB" id="A0AAT9LAF1"/>